<proteinExistence type="predicted"/>
<sequence>MEQALERGGPPKTVRVKLEDQNGQGDQMELDPKPSSGQPGEQTPPRLQSLPLPETAGHAKPSGTRSLPLPRQPGHPPGTEQPRQSEYGEEDVTPDPRLLKGNPKTIKADKDLRDTQDLEAAEGGPPEFKWKIKPGTVKFLIPDLWESGKYRVTSKDDVAPKLWREWESREDLQKFEFLLAHGESVVMKYSGREIGDEGLYRFHVEKRAKNYIKKGKPESNYYFGWVSFRWTYNEPWEHCVLNMTNLRKLFRSGYLLEKLLPEAYKKNGWLYRDFPLSQKQKAESAKFEEAFEAGLTRAPTMVLEAELRRRSMSTEAPSPSVEVEGGAFPVRARSGSARVHSPWPTNTVRARTTTLANTQGRRGTPLPAVYTSREASVVPLRTTFRQGTPGHAPTSHLSREHSLIKDGSSYVLRGGTPSRLDTVAVNPPVVEQELESIDERLERMAGEMALVLEGKIQTMQTQIQTELSKLSAALSGISLSSATGAVAAH</sequence>
<organism evidence="2 3">
    <name type="scientific">Cladophialophora immunda</name>
    <dbReference type="NCBI Taxonomy" id="569365"/>
    <lineage>
        <taxon>Eukaryota</taxon>
        <taxon>Fungi</taxon>
        <taxon>Dikarya</taxon>
        <taxon>Ascomycota</taxon>
        <taxon>Pezizomycotina</taxon>
        <taxon>Eurotiomycetes</taxon>
        <taxon>Chaetothyriomycetidae</taxon>
        <taxon>Chaetothyriales</taxon>
        <taxon>Herpotrichiellaceae</taxon>
        <taxon>Cladophialophora</taxon>
    </lineage>
</organism>
<dbReference type="GeneID" id="27351867"/>
<dbReference type="Proteomes" id="UP000054466">
    <property type="component" value="Unassembled WGS sequence"/>
</dbReference>
<feature type="region of interest" description="Disordered" evidence="1">
    <location>
        <begin position="1"/>
        <end position="127"/>
    </location>
</feature>
<evidence type="ECO:0000256" key="1">
    <source>
        <dbReference type="SAM" id="MobiDB-lite"/>
    </source>
</evidence>
<evidence type="ECO:0000313" key="3">
    <source>
        <dbReference type="Proteomes" id="UP000054466"/>
    </source>
</evidence>
<dbReference type="HOGENOM" id="CLU_557769_0_0_1"/>
<evidence type="ECO:0000313" key="2">
    <source>
        <dbReference type="EMBL" id="KIW21917.1"/>
    </source>
</evidence>
<dbReference type="VEuPathDB" id="FungiDB:PV07_12673"/>
<dbReference type="EMBL" id="KN847091">
    <property type="protein sequence ID" value="KIW21917.1"/>
    <property type="molecule type" value="Genomic_DNA"/>
</dbReference>
<reference evidence="2 3" key="1">
    <citation type="submission" date="2015-01" db="EMBL/GenBank/DDBJ databases">
        <title>The Genome Sequence of Cladophialophora immunda CBS83496.</title>
        <authorList>
            <consortium name="The Broad Institute Genomics Platform"/>
            <person name="Cuomo C."/>
            <person name="de Hoog S."/>
            <person name="Gorbushina A."/>
            <person name="Stielow B."/>
            <person name="Teixiera M."/>
            <person name="Abouelleil A."/>
            <person name="Chapman S.B."/>
            <person name="Priest M."/>
            <person name="Young S.K."/>
            <person name="Wortman J."/>
            <person name="Nusbaum C."/>
            <person name="Birren B."/>
        </authorList>
    </citation>
    <scope>NUCLEOTIDE SEQUENCE [LARGE SCALE GENOMIC DNA]</scope>
    <source>
        <strain evidence="2 3">CBS 83496</strain>
    </source>
</reference>
<dbReference type="AlphaFoldDB" id="A0A0D2AAX7"/>
<feature type="compositionally biased region" description="Basic and acidic residues" evidence="1">
    <location>
        <begin position="106"/>
        <end position="116"/>
    </location>
</feature>
<dbReference type="RefSeq" id="XP_016242133.1">
    <property type="nucleotide sequence ID" value="XM_016400221.1"/>
</dbReference>
<keyword evidence="3" id="KW-1185">Reference proteome</keyword>
<name>A0A0D2AAX7_9EURO</name>
<gene>
    <name evidence="2" type="ORF">PV07_12673</name>
</gene>
<protein>
    <submittedName>
        <fullName evidence="2">Uncharacterized protein</fullName>
    </submittedName>
</protein>
<accession>A0A0D2AAX7</accession>